<keyword evidence="2" id="KW-0238">DNA-binding</keyword>
<dbReference type="InterPro" id="IPR016032">
    <property type="entry name" value="Sig_transdc_resp-reg_C-effctor"/>
</dbReference>
<dbReference type="SMART" id="SM00421">
    <property type="entry name" value="HTH_LUXR"/>
    <property type="match status" value="1"/>
</dbReference>
<dbReference type="PRINTS" id="PR00038">
    <property type="entry name" value="HTHLUXR"/>
</dbReference>
<dbReference type="RefSeq" id="WP_344428737.1">
    <property type="nucleotide sequence ID" value="NZ_BAAANN010000036.1"/>
</dbReference>
<sequence>MTDLKWSPADTTDTADTAEAVVAVAVHAPDPMTGLGAASMLGADERVKVLVDADSARAEVIVAVADSIDDSVFAFLREVRAASELESPPRCVIVTEHFRSDVLMAALECGMAALLQRSATGAAELVRTVLAVSQGVAYLPPRLQGSLLKQLSRMQQDVLEPNGLTLSGLSAREREVLRMVADGHGTEEIATALAYSESTVKNVLHGMMSRCGLNNRAHAVAFALRAGAI</sequence>
<keyword evidence="3" id="KW-0804">Transcription</keyword>
<evidence type="ECO:0000256" key="2">
    <source>
        <dbReference type="ARBA" id="ARBA00023125"/>
    </source>
</evidence>
<dbReference type="Proteomes" id="UP001501116">
    <property type="component" value="Unassembled WGS sequence"/>
</dbReference>
<evidence type="ECO:0000259" key="4">
    <source>
        <dbReference type="PROSITE" id="PS50043"/>
    </source>
</evidence>
<dbReference type="InterPro" id="IPR000792">
    <property type="entry name" value="Tscrpt_reg_LuxR_C"/>
</dbReference>
<dbReference type="CDD" id="cd06170">
    <property type="entry name" value="LuxR_C_like"/>
    <property type="match status" value="1"/>
</dbReference>
<name>A0ABP5DMT6_9PSEU</name>
<dbReference type="Pfam" id="PF00196">
    <property type="entry name" value="GerE"/>
    <property type="match status" value="1"/>
</dbReference>
<feature type="domain" description="HTH luxR-type" evidence="4">
    <location>
        <begin position="162"/>
        <end position="227"/>
    </location>
</feature>
<evidence type="ECO:0000313" key="6">
    <source>
        <dbReference type="Proteomes" id="UP001501116"/>
    </source>
</evidence>
<dbReference type="SUPFAM" id="SSF46894">
    <property type="entry name" value="C-terminal effector domain of the bipartite response regulators"/>
    <property type="match status" value="1"/>
</dbReference>
<evidence type="ECO:0000256" key="1">
    <source>
        <dbReference type="ARBA" id="ARBA00023015"/>
    </source>
</evidence>
<proteinExistence type="predicted"/>
<dbReference type="PANTHER" id="PTHR43214">
    <property type="entry name" value="TWO-COMPONENT RESPONSE REGULATOR"/>
    <property type="match status" value="1"/>
</dbReference>
<dbReference type="InterPro" id="IPR039420">
    <property type="entry name" value="WalR-like"/>
</dbReference>
<comment type="caution">
    <text evidence="5">The sequence shown here is derived from an EMBL/GenBank/DDBJ whole genome shotgun (WGS) entry which is preliminary data.</text>
</comment>
<evidence type="ECO:0000313" key="5">
    <source>
        <dbReference type="EMBL" id="GAA1982158.1"/>
    </source>
</evidence>
<evidence type="ECO:0000256" key="3">
    <source>
        <dbReference type="ARBA" id="ARBA00023163"/>
    </source>
</evidence>
<keyword evidence="6" id="KW-1185">Reference proteome</keyword>
<keyword evidence="1" id="KW-0805">Transcription regulation</keyword>
<dbReference type="PANTHER" id="PTHR43214:SF24">
    <property type="entry name" value="TRANSCRIPTIONAL REGULATORY PROTEIN NARL-RELATED"/>
    <property type="match status" value="1"/>
</dbReference>
<dbReference type="PROSITE" id="PS50043">
    <property type="entry name" value="HTH_LUXR_2"/>
    <property type="match status" value="1"/>
</dbReference>
<gene>
    <name evidence="5" type="ORF">GCM10009754_68810</name>
</gene>
<dbReference type="EMBL" id="BAAANN010000036">
    <property type="protein sequence ID" value="GAA1982158.1"/>
    <property type="molecule type" value="Genomic_DNA"/>
</dbReference>
<protein>
    <submittedName>
        <fullName evidence="5">Response regulator transcription factor</fullName>
    </submittedName>
</protein>
<accession>A0ABP5DMT6</accession>
<organism evidence="5 6">
    <name type="scientific">Amycolatopsis minnesotensis</name>
    <dbReference type="NCBI Taxonomy" id="337894"/>
    <lineage>
        <taxon>Bacteria</taxon>
        <taxon>Bacillati</taxon>
        <taxon>Actinomycetota</taxon>
        <taxon>Actinomycetes</taxon>
        <taxon>Pseudonocardiales</taxon>
        <taxon>Pseudonocardiaceae</taxon>
        <taxon>Amycolatopsis</taxon>
    </lineage>
</organism>
<dbReference type="Gene3D" id="3.40.50.2300">
    <property type="match status" value="1"/>
</dbReference>
<reference evidence="6" key="1">
    <citation type="journal article" date="2019" name="Int. J. Syst. Evol. Microbiol.">
        <title>The Global Catalogue of Microorganisms (GCM) 10K type strain sequencing project: providing services to taxonomists for standard genome sequencing and annotation.</title>
        <authorList>
            <consortium name="The Broad Institute Genomics Platform"/>
            <consortium name="The Broad Institute Genome Sequencing Center for Infectious Disease"/>
            <person name="Wu L."/>
            <person name="Ma J."/>
        </authorList>
    </citation>
    <scope>NUCLEOTIDE SEQUENCE [LARGE SCALE GENOMIC DNA]</scope>
    <source>
        <strain evidence="6">JCM 14545</strain>
    </source>
</reference>